<dbReference type="Gene3D" id="1.10.238.10">
    <property type="entry name" value="EF-hand"/>
    <property type="match status" value="2"/>
</dbReference>
<dbReference type="CDD" id="cd00051">
    <property type="entry name" value="EFh"/>
    <property type="match status" value="1"/>
</dbReference>
<dbReference type="PANTHER" id="PTHR23048">
    <property type="entry name" value="MYOSIN LIGHT CHAIN 1, 3"/>
    <property type="match status" value="1"/>
</dbReference>
<dbReference type="PANTHER" id="PTHR23048:SF48">
    <property type="entry name" value="CENTRIN 3"/>
    <property type="match status" value="1"/>
</dbReference>
<dbReference type="GeneID" id="6752977"/>
<accession>B3RU28</accession>
<evidence type="ECO:0000313" key="6">
    <source>
        <dbReference type="EMBL" id="EDV25270.1"/>
    </source>
</evidence>
<dbReference type="SMART" id="SM00054">
    <property type="entry name" value="EFh"/>
    <property type="match status" value="4"/>
</dbReference>
<dbReference type="CTD" id="6752977"/>
<dbReference type="FunFam" id="1.10.238.10:FF:000122">
    <property type="entry name" value="Centrin 3"/>
    <property type="match status" value="1"/>
</dbReference>
<dbReference type="GO" id="GO:0000226">
    <property type="term" value="P:microtubule cytoskeleton organization"/>
    <property type="evidence" value="ECO:0000318"/>
    <property type="project" value="GO_Central"/>
</dbReference>
<dbReference type="OMA" id="EFFMIMK"/>
<feature type="domain" description="EF-hand" evidence="5">
    <location>
        <begin position="98"/>
        <end position="133"/>
    </location>
</feature>
<keyword evidence="3" id="KW-0106">Calcium</keyword>
<feature type="domain" description="EF-hand" evidence="5">
    <location>
        <begin position="61"/>
        <end position="96"/>
    </location>
</feature>
<evidence type="ECO:0000256" key="3">
    <source>
        <dbReference type="ARBA" id="ARBA00022837"/>
    </source>
</evidence>
<dbReference type="RefSeq" id="XP_002111303.1">
    <property type="nucleotide sequence ID" value="XM_002111267.1"/>
</dbReference>
<dbReference type="AlphaFoldDB" id="B3RU28"/>
<keyword evidence="7" id="KW-1185">Reference proteome</keyword>
<evidence type="ECO:0000313" key="7">
    <source>
        <dbReference type="Proteomes" id="UP000009022"/>
    </source>
</evidence>
<dbReference type="STRING" id="10228.B3RU28"/>
<dbReference type="EMBL" id="DS985244">
    <property type="protein sequence ID" value="EDV25270.1"/>
    <property type="molecule type" value="Genomic_DNA"/>
</dbReference>
<name>B3RU28_TRIAD</name>
<dbReference type="PROSITE" id="PS00018">
    <property type="entry name" value="EF_HAND_1"/>
    <property type="match status" value="2"/>
</dbReference>
<dbReference type="FunFam" id="1.10.238.10:FF:000301">
    <property type="entry name" value="EF-hand calcium-binding protein"/>
    <property type="match status" value="1"/>
</dbReference>
<dbReference type="PROSITE" id="PS50222">
    <property type="entry name" value="EF_HAND_2"/>
    <property type="match status" value="4"/>
</dbReference>
<dbReference type="GO" id="GO:0005815">
    <property type="term" value="C:microtubule organizing center"/>
    <property type="evidence" value="ECO:0000318"/>
    <property type="project" value="GO_Central"/>
</dbReference>
<dbReference type="KEGG" id="tad:TRIADDRAFT_23944"/>
<gene>
    <name evidence="6" type="ORF">TRIADDRAFT_23944</name>
</gene>
<dbReference type="PhylomeDB" id="B3RU28"/>
<evidence type="ECO:0000256" key="4">
    <source>
        <dbReference type="SAM" id="MobiDB-lite"/>
    </source>
</evidence>
<dbReference type="InParanoid" id="B3RU28"/>
<evidence type="ECO:0000256" key="1">
    <source>
        <dbReference type="ARBA" id="ARBA00022723"/>
    </source>
</evidence>
<feature type="domain" description="EF-hand" evidence="5">
    <location>
        <begin position="134"/>
        <end position="167"/>
    </location>
</feature>
<organism evidence="6 7">
    <name type="scientific">Trichoplax adhaerens</name>
    <name type="common">Trichoplax reptans</name>
    <dbReference type="NCBI Taxonomy" id="10228"/>
    <lineage>
        <taxon>Eukaryota</taxon>
        <taxon>Metazoa</taxon>
        <taxon>Placozoa</taxon>
        <taxon>Uniplacotomia</taxon>
        <taxon>Trichoplacea</taxon>
        <taxon>Trichoplacidae</taxon>
        <taxon>Trichoplax</taxon>
    </lineage>
</organism>
<dbReference type="InterPro" id="IPR050230">
    <property type="entry name" value="CALM/Myosin/TropC-like"/>
</dbReference>
<dbReference type="GO" id="GO:0008017">
    <property type="term" value="F:microtubule binding"/>
    <property type="evidence" value="ECO:0000318"/>
    <property type="project" value="GO_Central"/>
</dbReference>
<dbReference type="SUPFAM" id="SSF47473">
    <property type="entry name" value="EF-hand"/>
    <property type="match status" value="1"/>
</dbReference>
<sequence length="167" mass="19590">MSLRTDYALDKGGKRRGKRRELTEEQKQEIKEAFELFDTDKDRAIDYHELKVAMRALGFDVKKADVLKVLRDYDREGTNKITFEDFFEVMTDWMLDRDPHEEVFKAFKLFDDDGTGKISLRNLRRVARELGENMADEELRAMIDEFDKDGDGEINEEEFSAIMTGDT</sequence>
<dbReference type="InterPro" id="IPR002048">
    <property type="entry name" value="EF_hand_dom"/>
</dbReference>
<evidence type="ECO:0000259" key="5">
    <source>
        <dbReference type="PROSITE" id="PS50222"/>
    </source>
</evidence>
<keyword evidence="2" id="KW-0677">Repeat</keyword>
<keyword evidence="1" id="KW-0479">Metal-binding</keyword>
<dbReference type="GO" id="GO:0005509">
    <property type="term" value="F:calcium ion binding"/>
    <property type="evidence" value="ECO:0000318"/>
    <property type="project" value="GO_Central"/>
</dbReference>
<dbReference type="InterPro" id="IPR018247">
    <property type="entry name" value="EF_Hand_1_Ca_BS"/>
</dbReference>
<proteinExistence type="predicted"/>
<protein>
    <recommendedName>
        <fullName evidence="5">EF-hand domain-containing protein</fullName>
    </recommendedName>
</protein>
<feature type="domain" description="EF-hand" evidence="5">
    <location>
        <begin position="25"/>
        <end position="60"/>
    </location>
</feature>
<dbReference type="HOGENOM" id="CLU_061288_18_1_1"/>
<dbReference type="InterPro" id="IPR011992">
    <property type="entry name" value="EF-hand-dom_pair"/>
</dbReference>
<dbReference type="Proteomes" id="UP000009022">
    <property type="component" value="Unassembled WGS sequence"/>
</dbReference>
<dbReference type="eggNOG" id="KOG0028">
    <property type="taxonomic scope" value="Eukaryota"/>
</dbReference>
<dbReference type="Pfam" id="PF13499">
    <property type="entry name" value="EF-hand_7"/>
    <property type="match status" value="2"/>
</dbReference>
<feature type="region of interest" description="Disordered" evidence="4">
    <location>
        <begin position="1"/>
        <end position="24"/>
    </location>
</feature>
<reference evidence="6 7" key="1">
    <citation type="journal article" date="2008" name="Nature">
        <title>The Trichoplax genome and the nature of placozoans.</title>
        <authorList>
            <person name="Srivastava M."/>
            <person name="Begovic E."/>
            <person name="Chapman J."/>
            <person name="Putnam N.H."/>
            <person name="Hellsten U."/>
            <person name="Kawashima T."/>
            <person name="Kuo A."/>
            <person name="Mitros T."/>
            <person name="Salamov A."/>
            <person name="Carpenter M.L."/>
            <person name="Signorovitch A.Y."/>
            <person name="Moreno M.A."/>
            <person name="Kamm K."/>
            <person name="Grimwood J."/>
            <person name="Schmutz J."/>
            <person name="Shapiro H."/>
            <person name="Grigoriev I.V."/>
            <person name="Buss L.W."/>
            <person name="Schierwater B."/>
            <person name="Dellaporta S.L."/>
            <person name="Rokhsar D.S."/>
        </authorList>
    </citation>
    <scope>NUCLEOTIDE SEQUENCE [LARGE SCALE GENOMIC DNA]</scope>
    <source>
        <strain evidence="6 7">Grell-BS-1999</strain>
    </source>
</reference>
<evidence type="ECO:0000256" key="2">
    <source>
        <dbReference type="ARBA" id="ARBA00022737"/>
    </source>
</evidence>
<dbReference type="OrthoDB" id="343296at2759"/>